<organism evidence="4 5">
    <name type="scientific">Amylolactobacillus amylotrophicus DSM 20534</name>
    <dbReference type="NCBI Taxonomy" id="1423722"/>
    <lineage>
        <taxon>Bacteria</taxon>
        <taxon>Bacillati</taxon>
        <taxon>Bacillota</taxon>
        <taxon>Bacilli</taxon>
        <taxon>Lactobacillales</taxon>
        <taxon>Lactobacillaceae</taxon>
        <taxon>Amylolactobacillus</taxon>
    </lineage>
</organism>
<evidence type="ECO:0000313" key="4">
    <source>
        <dbReference type="EMBL" id="KRK38089.1"/>
    </source>
</evidence>
<keyword evidence="2" id="KW-0378">Hydrolase</keyword>
<proteinExistence type="inferred from homology"/>
<sequence length="690" mass="75145">MKKTMVRAIIPAILVMGGSAAVLNEIVLKDQPENIVEAATAQQVFVEKVARIAQTQSMRYGVYPSVMIAQAVLESGSGTSELAQAPNNNYFGINYVESSDKGKYGAVYMLTWEYDKDNAYKVNKPFRTYPNLEASFADNGLKIRSAFAWNRELYKGAWLENASSYTAATAAIGVHYATSGTYAAALNSLISTLGLTKYDPQYKTLNQDQKVKVQTNIYNTFSGQKKSLGSIAAGTVKKVLRQVTLPDGSKYNEIASGQWVMSSAMTDSSSQGPSLMGTVSNDGNPIARVESSRSIAVYKAPGTSVTGQKLSPQSNWKVFGRKTVNGQLWYKVGTNDWIEGKYLYVTGYSKIPVVYFNAGTTINSGEPVAKVEVGHAISVWTAPGVSKKTNTLAAGSRWKVFGRANYAGDTWYKVGTNDWIEGKYLSVTGYSGIPAIDSYLGTHAGKISNYGSPIAKVDYLKSIAVHSAPNGTRTGQQLNPATSWKVFGRKIVDNETWYKVGTNDWIEGKYLYVTGYSKIPVVYFNAGTTINSREPVAKVEVGHAISVWTAPGVSKKTNTLAAGSRWKVFGRANYAGDTWYKVGTNDWIEGKYLSVTGYSGIPAIDSYLGTHAGKISNYGSPIAKVDYLKSIAVHSAPNGTRTGQQLNPATSWKVFGRKIVDNETWYKVGTNDWINGKYVYVTGYSQIPLV</sequence>
<dbReference type="PANTHER" id="PTHR33308">
    <property type="entry name" value="PEPTIDOGLYCAN HYDROLASE FLGJ"/>
    <property type="match status" value="1"/>
</dbReference>
<dbReference type="PATRIC" id="fig|1423722.3.peg.877"/>
<dbReference type="Pfam" id="PF03217">
    <property type="entry name" value="SlpA"/>
    <property type="match status" value="3"/>
</dbReference>
<comment type="caution">
    <text evidence="4">The sequence shown here is derived from an EMBL/GenBank/DDBJ whole genome shotgun (WGS) entry which is preliminary data.</text>
</comment>
<protein>
    <submittedName>
        <fullName evidence="4">LytA</fullName>
    </submittedName>
</protein>
<dbReference type="Gene3D" id="4.10.80.30">
    <property type="entry name" value="DNA polymerase, domain 6"/>
    <property type="match status" value="1"/>
</dbReference>
<feature type="domain" description="Mannosyl-glycoprotein endo-beta-N-acetylglucosamidase-like" evidence="3">
    <location>
        <begin position="35"/>
        <end position="199"/>
    </location>
</feature>
<name>A0A0R1GWI6_9LACO</name>
<evidence type="ECO:0000259" key="3">
    <source>
        <dbReference type="SMART" id="SM00047"/>
    </source>
</evidence>
<keyword evidence="5" id="KW-1185">Reference proteome</keyword>
<dbReference type="Proteomes" id="UP000050909">
    <property type="component" value="Unassembled WGS sequence"/>
</dbReference>
<dbReference type="GO" id="GO:0004040">
    <property type="term" value="F:amidase activity"/>
    <property type="evidence" value="ECO:0007669"/>
    <property type="project" value="InterPro"/>
</dbReference>
<dbReference type="Gene3D" id="2.30.30.140">
    <property type="match status" value="2"/>
</dbReference>
<dbReference type="RefSeq" id="WP_057890705.1">
    <property type="nucleotide sequence ID" value="NZ_AZCV01000002.1"/>
</dbReference>
<gene>
    <name evidence="4" type="ORF">FC62_GL000861</name>
</gene>
<evidence type="ECO:0000256" key="1">
    <source>
        <dbReference type="ARBA" id="ARBA00010266"/>
    </source>
</evidence>
<comment type="similarity">
    <text evidence="1">Belongs to the glycosyl hydrolase 73 family.</text>
</comment>
<dbReference type="AlphaFoldDB" id="A0A0R1GWI6"/>
<evidence type="ECO:0000313" key="5">
    <source>
        <dbReference type="Proteomes" id="UP000050909"/>
    </source>
</evidence>
<accession>A0A0R1GWI6</accession>
<dbReference type="InterPro" id="IPR051056">
    <property type="entry name" value="Glycosyl_Hydrolase_73"/>
</dbReference>
<dbReference type="Pfam" id="PF01832">
    <property type="entry name" value="Glucosaminidase"/>
    <property type="match status" value="1"/>
</dbReference>
<reference evidence="4 5" key="1">
    <citation type="journal article" date="2015" name="Genome Announc.">
        <title>Expanding the biotechnology potential of lactobacilli through comparative genomics of 213 strains and associated genera.</title>
        <authorList>
            <person name="Sun Z."/>
            <person name="Harris H.M."/>
            <person name="McCann A."/>
            <person name="Guo C."/>
            <person name="Argimon S."/>
            <person name="Zhang W."/>
            <person name="Yang X."/>
            <person name="Jeffery I.B."/>
            <person name="Cooney J.C."/>
            <person name="Kagawa T.F."/>
            <person name="Liu W."/>
            <person name="Song Y."/>
            <person name="Salvetti E."/>
            <person name="Wrobel A."/>
            <person name="Rasinkangas P."/>
            <person name="Parkhill J."/>
            <person name="Rea M.C."/>
            <person name="O'Sullivan O."/>
            <person name="Ritari J."/>
            <person name="Douillard F.P."/>
            <person name="Paul Ross R."/>
            <person name="Yang R."/>
            <person name="Briner A.E."/>
            <person name="Felis G.E."/>
            <person name="de Vos W.M."/>
            <person name="Barrangou R."/>
            <person name="Klaenhammer T.R."/>
            <person name="Caufield P.W."/>
            <person name="Cui Y."/>
            <person name="Zhang H."/>
            <person name="O'Toole P.W."/>
        </authorList>
    </citation>
    <scope>NUCLEOTIDE SEQUENCE [LARGE SCALE GENOMIC DNA]</scope>
    <source>
        <strain evidence="4 5">DSM 20534</strain>
    </source>
</reference>
<dbReference type="SMART" id="SM00047">
    <property type="entry name" value="LYZ2"/>
    <property type="match status" value="1"/>
</dbReference>
<dbReference type="InterPro" id="IPR002901">
    <property type="entry name" value="MGlyc_endo_b_GlcNAc-like_dom"/>
</dbReference>
<dbReference type="InterPro" id="IPR024968">
    <property type="entry name" value="SlpA_C_lactobacillus"/>
</dbReference>
<dbReference type="Gene3D" id="1.10.530.10">
    <property type="match status" value="1"/>
</dbReference>
<dbReference type="EMBL" id="AZCV01000002">
    <property type="protein sequence ID" value="KRK38089.1"/>
    <property type="molecule type" value="Genomic_DNA"/>
</dbReference>
<dbReference type="PANTHER" id="PTHR33308:SF9">
    <property type="entry name" value="PEPTIDOGLYCAN HYDROLASE FLGJ"/>
    <property type="match status" value="1"/>
</dbReference>
<evidence type="ECO:0000256" key="2">
    <source>
        <dbReference type="ARBA" id="ARBA00022801"/>
    </source>
</evidence>